<name>A0A318JLT8_9NEIS</name>
<proteinExistence type="predicted"/>
<reference evidence="1 2" key="1">
    <citation type="submission" date="2018-05" db="EMBL/GenBank/DDBJ databases">
        <title>Genomic Encyclopedia of Type Strains, Phase IV (KMG-IV): sequencing the most valuable type-strain genomes for metagenomic binning, comparative biology and taxonomic classification.</title>
        <authorList>
            <person name="Goeker M."/>
        </authorList>
    </citation>
    <scope>NUCLEOTIDE SEQUENCE [LARGE SCALE GENOMIC DNA]</scope>
    <source>
        <strain evidence="1 2">DSM 25134</strain>
    </source>
</reference>
<evidence type="ECO:0000313" key="1">
    <source>
        <dbReference type="EMBL" id="PXX49397.1"/>
    </source>
</evidence>
<accession>A0A318JLT8</accession>
<gene>
    <name evidence="1" type="ORF">DFR38_10437</name>
</gene>
<comment type="caution">
    <text evidence="1">The sequence shown here is derived from an EMBL/GenBank/DDBJ whole genome shotgun (WGS) entry which is preliminary data.</text>
</comment>
<keyword evidence="2" id="KW-1185">Reference proteome</keyword>
<sequence length="56" mass="6837">MRTFSPQRDYLERRACQRSNEITGHSLRIQPTAEERRRLAARREIENRRIEREALL</sequence>
<dbReference type="AlphaFoldDB" id="A0A318JLT8"/>
<evidence type="ECO:0000313" key="2">
    <source>
        <dbReference type="Proteomes" id="UP000248395"/>
    </source>
</evidence>
<dbReference type="RefSeq" id="WP_170124153.1">
    <property type="nucleotide sequence ID" value="NZ_LNQU01000005.1"/>
</dbReference>
<dbReference type="Proteomes" id="UP000248395">
    <property type="component" value="Unassembled WGS sequence"/>
</dbReference>
<protein>
    <submittedName>
        <fullName evidence="1">Uncharacterized protein</fullName>
    </submittedName>
</protein>
<organism evidence="1 2">
    <name type="scientific">Aquitalea magnusonii</name>
    <dbReference type="NCBI Taxonomy" id="332411"/>
    <lineage>
        <taxon>Bacteria</taxon>
        <taxon>Pseudomonadati</taxon>
        <taxon>Pseudomonadota</taxon>
        <taxon>Betaproteobacteria</taxon>
        <taxon>Neisseriales</taxon>
        <taxon>Chromobacteriaceae</taxon>
        <taxon>Aquitalea</taxon>
    </lineage>
</organism>
<dbReference type="EMBL" id="QJKC01000004">
    <property type="protein sequence ID" value="PXX49397.1"/>
    <property type="molecule type" value="Genomic_DNA"/>
</dbReference>